<sequence length="99" mass="11547">MLIKEYHILLPMSLDEYQVAQLYMIQVRAVASRRPRRDGWREILANRPHTDGPGGSGQYTHKVYHVGSHIPGWFRALLPKAALQVEEESWNAYPYTRTR</sequence>
<reference evidence="2" key="1">
    <citation type="submission" date="2019-05" db="EMBL/GenBank/DDBJ databases">
        <authorList>
            <person name="Zhang S."/>
            <person name="Liu J."/>
        </authorList>
    </citation>
    <scope>NUCLEOTIDE SEQUENCE [LARGE SCALE GENOMIC DNA]</scope>
</reference>
<protein>
    <recommendedName>
        <fullName evidence="1">Phosphatidylinositol transfer protein N-terminal domain-containing protein</fullName>
    </recommendedName>
</protein>
<dbReference type="PANTHER" id="PTHR10658:SF40">
    <property type="entry name" value="MEMBRANE-ASSOCIATED PHOSPHATIDYLINOSITOL TRANSFER PROTEIN 1"/>
    <property type="match status" value="1"/>
</dbReference>
<dbReference type="PRINTS" id="PR00391">
    <property type="entry name" value="PITRANSFER"/>
</dbReference>
<reference evidence="2" key="2">
    <citation type="submission" date="2025-08" db="UniProtKB">
        <authorList>
            <consortium name="Ensembl"/>
        </authorList>
    </citation>
    <scope>IDENTIFICATION</scope>
</reference>
<accession>A0A8B9XIJ0</accession>
<organism evidence="2 3">
    <name type="scientific">Bos mutus grunniens</name>
    <name type="common">Wild yak</name>
    <name type="synonym">Bos grunniens</name>
    <dbReference type="NCBI Taxonomy" id="30521"/>
    <lineage>
        <taxon>Eukaryota</taxon>
        <taxon>Metazoa</taxon>
        <taxon>Chordata</taxon>
        <taxon>Craniata</taxon>
        <taxon>Vertebrata</taxon>
        <taxon>Euteleostomi</taxon>
        <taxon>Mammalia</taxon>
        <taxon>Eutheria</taxon>
        <taxon>Laurasiatheria</taxon>
        <taxon>Artiodactyla</taxon>
        <taxon>Ruminantia</taxon>
        <taxon>Pecora</taxon>
        <taxon>Bovidae</taxon>
        <taxon>Bovinae</taxon>
        <taxon>Bos</taxon>
    </lineage>
</organism>
<dbReference type="PANTHER" id="PTHR10658">
    <property type="entry name" value="PHOSPHATIDYLINOSITOL TRANSFER PROTEIN"/>
    <property type="match status" value="1"/>
</dbReference>
<dbReference type="GO" id="GO:0008525">
    <property type="term" value="F:phosphatidylcholine transporter activity"/>
    <property type="evidence" value="ECO:0007669"/>
    <property type="project" value="TreeGrafter"/>
</dbReference>
<dbReference type="InterPro" id="IPR055261">
    <property type="entry name" value="PI_transfer_N"/>
</dbReference>
<dbReference type="Gene3D" id="3.30.530.20">
    <property type="match status" value="1"/>
</dbReference>
<dbReference type="InterPro" id="IPR023393">
    <property type="entry name" value="START-like_dom_sf"/>
</dbReference>
<reference evidence="2" key="3">
    <citation type="submission" date="2025-09" db="UniProtKB">
        <authorList>
            <consortium name="Ensembl"/>
        </authorList>
    </citation>
    <scope>IDENTIFICATION</scope>
</reference>
<name>A0A8B9XIJ0_BOSMU</name>
<evidence type="ECO:0000313" key="2">
    <source>
        <dbReference type="Ensembl" id="ENSBGRP00000022505.1"/>
    </source>
</evidence>
<dbReference type="GO" id="GO:0008526">
    <property type="term" value="F:phosphatidylinositol transfer activity"/>
    <property type="evidence" value="ECO:0007669"/>
    <property type="project" value="TreeGrafter"/>
</dbReference>
<feature type="domain" description="Phosphatidylinositol transfer protein N-terminal" evidence="1">
    <location>
        <begin position="1"/>
        <end position="99"/>
    </location>
</feature>
<dbReference type="InterPro" id="IPR001666">
    <property type="entry name" value="PI_transfer"/>
</dbReference>
<dbReference type="GeneTree" id="ENSGT00940000161522"/>
<evidence type="ECO:0000259" key="1">
    <source>
        <dbReference type="Pfam" id="PF02121"/>
    </source>
</evidence>
<dbReference type="SUPFAM" id="SSF55961">
    <property type="entry name" value="Bet v1-like"/>
    <property type="match status" value="1"/>
</dbReference>
<proteinExistence type="predicted"/>
<dbReference type="AlphaFoldDB" id="A0A8B9XIJ0"/>
<dbReference type="GO" id="GO:0031210">
    <property type="term" value="F:phosphatidylcholine binding"/>
    <property type="evidence" value="ECO:0007669"/>
    <property type="project" value="TreeGrafter"/>
</dbReference>
<dbReference type="Ensembl" id="ENSBGRT00000025980.1">
    <property type="protein sequence ID" value="ENSBGRP00000022505.1"/>
    <property type="gene ID" value="ENSBGRG00000014144.1"/>
</dbReference>
<dbReference type="Pfam" id="PF02121">
    <property type="entry name" value="IP_trans"/>
    <property type="match status" value="1"/>
</dbReference>
<evidence type="ECO:0000313" key="3">
    <source>
        <dbReference type="Proteomes" id="UP000694520"/>
    </source>
</evidence>
<dbReference type="Proteomes" id="UP000694520">
    <property type="component" value="Chromosome 29"/>
</dbReference>
<dbReference type="GO" id="GO:0035091">
    <property type="term" value="F:phosphatidylinositol binding"/>
    <property type="evidence" value="ECO:0007669"/>
    <property type="project" value="TreeGrafter"/>
</dbReference>
<dbReference type="GO" id="GO:0005737">
    <property type="term" value="C:cytoplasm"/>
    <property type="evidence" value="ECO:0007669"/>
    <property type="project" value="TreeGrafter"/>
</dbReference>
<keyword evidence="3" id="KW-1185">Reference proteome</keyword>